<dbReference type="Proteomes" id="UP001153069">
    <property type="component" value="Unassembled WGS sequence"/>
</dbReference>
<reference evidence="2" key="1">
    <citation type="submission" date="2020-06" db="EMBL/GenBank/DDBJ databases">
        <authorList>
            <consortium name="Plant Systems Biology data submission"/>
        </authorList>
    </citation>
    <scope>NUCLEOTIDE SEQUENCE</scope>
    <source>
        <strain evidence="2">D6</strain>
    </source>
</reference>
<dbReference type="AlphaFoldDB" id="A0A9N8HWC6"/>
<organism evidence="2 3">
    <name type="scientific">Seminavis robusta</name>
    <dbReference type="NCBI Taxonomy" id="568900"/>
    <lineage>
        <taxon>Eukaryota</taxon>
        <taxon>Sar</taxon>
        <taxon>Stramenopiles</taxon>
        <taxon>Ochrophyta</taxon>
        <taxon>Bacillariophyta</taxon>
        <taxon>Bacillariophyceae</taxon>
        <taxon>Bacillariophycidae</taxon>
        <taxon>Naviculales</taxon>
        <taxon>Naviculaceae</taxon>
        <taxon>Seminavis</taxon>
    </lineage>
</organism>
<gene>
    <name evidence="2" type="ORF">SEMRO_2605_G332420.1</name>
</gene>
<sequence>MSSDGVAAAPAATIENVLGLPNEGIAVTLPITCAWWERETCLAIGLRSCSACDLYRTVQHQTYFLGRPQQSLSRDYRCKVPSKQVQLLPAAFIDILSAPPAPAEEYAGGVRRSTRHSGKKREPCFVPDSDDESFYQVEETPPTTKRTRKRSALLDISNGSGRAKASRAEAPPKTVIAVSTSQATAPREATNATAAATPLIERNPPLGHTTGIPAVTATNLSDKRKAVAAVGDFPSRLLDNSFAAIPVNPVNNTKPRSSLPSQQNLVNSSVWFRWYSAKGRQLDKDLHKAVMDEIGKDKKNGNSKLRRINLELFAKVIWSVIGFVYSSRWVRSRAKALVEVVFGYFLTTFPDFFHDILLKKSSQLIRKERMQAWKFQRTMDLFATGGLNYEACNSLRSGVEELPKSSQDGVIPHGTTIARTAKQLERHAEVDFGLTIVETINDHGPTLRFDFEIYLRMILSGFGLDQHAETGSLSEPVLLAHTLDGAQFTAHLGHVTAGIKIIDPRAVDPMTGRNLFLDHLYQSRDLCFPCQITFGRDCKDLYTDCFHEFHKLFNGGLIIPSMGDLPELSNFDIVSPQDMSSIWKTTGLGGGSHQTTLFCYACMCNNHHKHLFQSGEKRCPTCVRLNVKMCFCHPVNDQTFLSSTRDLLKRYVEEAVDDGYEKLKDVSKKSSLRTNPNQVDKATDKTHIDFEPVTDLDMKGYKNFLRSELKLRLGSNKSAMKDAMNKSIDDRRELLKSLVAKEDTLWLARQTLTRHDQVNSLTEKLLCEEAIPCILHLEMRVNEKLFWSLLAQALDRYQEADGKIRNEMIKVVTDCVKDSILGDENHGRSAQWTFPLKDGGKQVEPRTMTNTQSRKCVRGIKTLATLIFSQQFDEKLRTPTITRANNAALMKQWHDLIDGFQPLMAMARQKEDVTPNDLDSFHLMANRFMTQYVALFDGQGITNYIHMIGSGHLHYYLMRYGNLYKFSQQGWEAMNQKLKHFYFNNTNHGGCAGSSNGDMIRGDHVRPLMRMCQRSLMWRLGHGDAFFETQTITATGDNKCNDNDENEFNIDTRESQLESQNRKVNLTVDAVEVPETESQNHLPQEDLFEGEEAEPGNALL</sequence>
<protein>
    <submittedName>
        <fullName evidence="2">Uncharacterized protein</fullName>
    </submittedName>
</protein>
<name>A0A9N8HWC6_9STRA</name>
<keyword evidence="3" id="KW-1185">Reference proteome</keyword>
<dbReference type="EMBL" id="CAICTM010002603">
    <property type="protein sequence ID" value="CAB9529733.1"/>
    <property type="molecule type" value="Genomic_DNA"/>
</dbReference>
<evidence type="ECO:0000256" key="1">
    <source>
        <dbReference type="SAM" id="MobiDB-lite"/>
    </source>
</evidence>
<accession>A0A9N8HWC6</accession>
<feature type="region of interest" description="Disordered" evidence="1">
    <location>
        <begin position="104"/>
        <end position="125"/>
    </location>
</feature>
<comment type="caution">
    <text evidence="2">The sequence shown here is derived from an EMBL/GenBank/DDBJ whole genome shotgun (WGS) entry which is preliminary data.</text>
</comment>
<dbReference type="OrthoDB" id="55625at2759"/>
<feature type="region of interest" description="Disordered" evidence="1">
    <location>
        <begin position="1074"/>
        <end position="1100"/>
    </location>
</feature>
<proteinExistence type="predicted"/>
<evidence type="ECO:0000313" key="3">
    <source>
        <dbReference type="Proteomes" id="UP001153069"/>
    </source>
</evidence>
<evidence type="ECO:0000313" key="2">
    <source>
        <dbReference type="EMBL" id="CAB9529733.1"/>
    </source>
</evidence>